<dbReference type="OrthoDB" id="8056520at2759"/>
<dbReference type="FunCoup" id="B4JB88">
    <property type="interactions" value="11"/>
</dbReference>
<evidence type="ECO:0000313" key="2">
    <source>
        <dbReference type="Proteomes" id="UP000001070"/>
    </source>
</evidence>
<dbReference type="OMA" id="CYMHQLD"/>
<dbReference type="AlphaFoldDB" id="B4JB88"/>
<dbReference type="STRING" id="7222.B4JB88"/>
<sequence length="235" mass="28142">MSKNSEAHLTPQLKEHYEMEAEILALLMEMEKRYRDYYEFYQCELESQKIIIERLWLLTQRYLILISSTPGCRYPEVYTLSAEEAIINEYEEKLEVMRGSNNDMKHAVLDLNIECKKFYEAYNQLDKNMETPLILGDKYHHSIEHHKEMVADIFNYLYSAILKMKCYMHQLDPISLESVEDYRELLKADSSNEEFEEFLMKKFVYCKCLQPRPTCPILKLKCAHGKIHNLNVYYK</sequence>
<accession>B4JB88</accession>
<name>B4JB88_DROGR</name>
<protein>
    <submittedName>
        <fullName evidence="1">GH10791</fullName>
    </submittedName>
</protein>
<dbReference type="PhylomeDB" id="B4JB88"/>
<dbReference type="eggNOG" id="ENOG502TCE3">
    <property type="taxonomic scope" value="Eukaryota"/>
</dbReference>
<dbReference type="EMBL" id="CH916368">
    <property type="protein sequence ID" value="EDW02893.1"/>
    <property type="molecule type" value="Genomic_DNA"/>
</dbReference>
<proteinExistence type="predicted"/>
<dbReference type="HOGENOM" id="CLU_070176_0_0_1"/>
<organism evidence="2">
    <name type="scientific">Drosophila grimshawi</name>
    <name type="common">Hawaiian fruit fly</name>
    <name type="synonym">Idiomyia grimshawi</name>
    <dbReference type="NCBI Taxonomy" id="7222"/>
    <lineage>
        <taxon>Eukaryota</taxon>
        <taxon>Metazoa</taxon>
        <taxon>Ecdysozoa</taxon>
        <taxon>Arthropoda</taxon>
        <taxon>Hexapoda</taxon>
        <taxon>Insecta</taxon>
        <taxon>Pterygota</taxon>
        <taxon>Neoptera</taxon>
        <taxon>Endopterygota</taxon>
        <taxon>Diptera</taxon>
        <taxon>Brachycera</taxon>
        <taxon>Muscomorpha</taxon>
        <taxon>Ephydroidea</taxon>
        <taxon>Drosophilidae</taxon>
        <taxon>Drosophila</taxon>
        <taxon>Hawaiian Drosophila</taxon>
    </lineage>
</organism>
<dbReference type="Proteomes" id="UP000001070">
    <property type="component" value="Unassembled WGS sequence"/>
</dbReference>
<evidence type="ECO:0000313" key="1">
    <source>
        <dbReference type="EMBL" id="EDW02893.1"/>
    </source>
</evidence>
<keyword evidence="2" id="KW-1185">Reference proteome</keyword>
<gene>
    <name evidence="1" type="primary">Dgri\GH10791</name>
    <name evidence="1" type="ORF">Dgri_GH10791</name>
</gene>
<reference evidence="1 2" key="1">
    <citation type="journal article" date="2007" name="Nature">
        <title>Evolution of genes and genomes on the Drosophila phylogeny.</title>
        <authorList>
            <consortium name="Drosophila 12 Genomes Consortium"/>
            <person name="Clark A.G."/>
            <person name="Eisen M.B."/>
            <person name="Smith D.R."/>
            <person name="Bergman C.M."/>
            <person name="Oliver B."/>
            <person name="Markow T.A."/>
            <person name="Kaufman T.C."/>
            <person name="Kellis M."/>
            <person name="Gelbart W."/>
            <person name="Iyer V.N."/>
            <person name="Pollard D.A."/>
            <person name="Sackton T.B."/>
            <person name="Larracuente A.M."/>
            <person name="Singh N.D."/>
            <person name="Abad J.P."/>
            <person name="Abt D.N."/>
            <person name="Adryan B."/>
            <person name="Aguade M."/>
            <person name="Akashi H."/>
            <person name="Anderson W.W."/>
            <person name="Aquadro C.F."/>
            <person name="Ardell D.H."/>
            <person name="Arguello R."/>
            <person name="Artieri C.G."/>
            <person name="Barbash D.A."/>
            <person name="Barker D."/>
            <person name="Barsanti P."/>
            <person name="Batterham P."/>
            <person name="Batzoglou S."/>
            <person name="Begun D."/>
            <person name="Bhutkar A."/>
            <person name="Blanco E."/>
            <person name="Bosak S.A."/>
            <person name="Bradley R.K."/>
            <person name="Brand A.D."/>
            <person name="Brent M.R."/>
            <person name="Brooks A.N."/>
            <person name="Brown R.H."/>
            <person name="Butlin R.K."/>
            <person name="Caggese C."/>
            <person name="Calvi B.R."/>
            <person name="Bernardo de Carvalho A."/>
            <person name="Caspi A."/>
            <person name="Castrezana S."/>
            <person name="Celniker S.E."/>
            <person name="Chang J.L."/>
            <person name="Chapple C."/>
            <person name="Chatterji S."/>
            <person name="Chinwalla A."/>
            <person name="Civetta A."/>
            <person name="Clifton S.W."/>
            <person name="Comeron J.M."/>
            <person name="Costello J.C."/>
            <person name="Coyne J.A."/>
            <person name="Daub J."/>
            <person name="David R.G."/>
            <person name="Delcher A.L."/>
            <person name="Delehaunty K."/>
            <person name="Do C.B."/>
            <person name="Ebling H."/>
            <person name="Edwards K."/>
            <person name="Eickbush T."/>
            <person name="Evans J.D."/>
            <person name="Filipski A."/>
            <person name="Findeiss S."/>
            <person name="Freyhult E."/>
            <person name="Fulton L."/>
            <person name="Fulton R."/>
            <person name="Garcia A.C."/>
            <person name="Gardiner A."/>
            <person name="Garfield D.A."/>
            <person name="Garvin B.E."/>
            <person name="Gibson G."/>
            <person name="Gilbert D."/>
            <person name="Gnerre S."/>
            <person name="Godfrey J."/>
            <person name="Good R."/>
            <person name="Gotea V."/>
            <person name="Gravely B."/>
            <person name="Greenberg A.J."/>
            <person name="Griffiths-Jones S."/>
            <person name="Gross S."/>
            <person name="Guigo R."/>
            <person name="Gustafson E.A."/>
            <person name="Haerty W."/>
            <person name="Hahn M.W."/>
            <person name="Halligan D.L."/>
            <person name="Halpern A.L."/>
            <person name="Halter G.M."/>
            <person name="Han M.V."/>
            <person name="Heger A."/>
            <person name="Hillier L."/>
            <person name="Hinrichs A.S."/>
            <person name="Holmes I."/>
            <person name="Hoskins R.A."/>
            <person name="Hubisz M.J."/>
            <person name="Hultmark D."/>
            <person name="Huntley M.A."/>
            <person name="Jaffe D.B."/>
            <person name="Jagadeeshan S."/>
            <person name="Jeck W.R."/>
            <person name="Johnson J."/>
            <person name="Jones C.D."/>
            <person name="Jordan W.C."/>
            <person name="Karpen G.H."/>
            <person name="Kataoka E."/>
            <person name="Keightley P.D."/>
            <person name="Kheradpour P."/>
            <person name="Kirkness E.F."/>
            <person name="Koerich L.B."/>
            <person name="Kristiansen K."/>
            <person name="Kudrna D."/>
            <person name="Kulathinal R.J."/>
            <person name="Kumar S."/>
            <person name="Kwok R."/>
            <person name="Lander E."/>
            <person name="Langley C.H."/>
            <person name="Lapoint R."/>
            <person name="Lazzaro B.P."/>
            <person name="Lee S.J."/>
            <person name="Levesque L."/>
            <person name="Li R."/>
            <person name="Lin C.F."/>
            <person name="Lin M.F."/>
            <person name="Lindblad-Toh K."/>
            <person name="Llopart A."/>
            <person name="Long M."/>
            <person name="Low L."/>
            <person name="Lozovsky E."/>
            <person name="Lu J."/>
            <person name="Luo M."/>
            <person name="Machado C.A."/>
            <person name="Makalowski W."/>
            <person name="Marzo M."/>
            <person name="Matsuda M."/>
            <person name="Matzkin L."/>
            <person name="McAllister B."/>
            <person name="McBride C.S."/>
            <person name="McKernan B."/>
            <person name="McKernan K."/>
            <person name="Mendez-Lago M."/>
            <person name="Minx P."/>
            <person name="Mollenhauer M.U."/>
            <person name="Montooth K."/>
            <person name="Mount S.M."/>
            <person name="Mu X."/>
            <person name="Myers E."/>
            <person name="Negre B."/>
            <person name="Newfeld S."/>
            <person name="Nielsen R."/>
            <person name="Noor M.A."/>
            <person name="O'Grady P."/>
            <person name="Pachter L."/>
            <person name="Papaceit M."/>
            <person name="Parisi M.J."/>
            <person name="Parisi M."/>
            <person name="Parts L."/>
            <person name="Pedersen J.S."/>
            <person name="Pesole G."/>
            <person name="Phillippy A.M."/>
            <person name="Ponting C.P."/>
            <person name="Pop M."/>
            <person name="Porcelli D."/>
            <person name="Powell J.R."/>
            <person name="Prohaska S."/>
            <person name="Pruitt K."/>
            <person name="Puig M."/>
            <person name="Quesneville H."/>
            <person name="Ram K.R."/>
            <person name="Rand D."/>
            <person name="Rasmussen M.D."/>
            <person name="Reed L.K."/>
            <person name="Reenan R."/>
            <person name="Reily A."/>
            <person name="Remington K.A."/>
            <person name="Rieger T.T."/>
            <person name="Ritchie M.G."/>
            <person name="Robin C."/>
            <person name="Rogers Y.H."/>
            <person name="Rohde C."/>
            <person name="Rozas J."/>
            <person name="Rubenfield M.J."/>
            <person name="Ruiz A."/>
            <person name="Russo S."/>
            <person name="Salzberg S.L."/>
            <person name="Sanchez-Gracia A."/>
            <person name="Saranga D.J."/>
            <person name="Sato H."/>
            <person name="Schaeffer S.W."/>
            <person name="Schatz M.C."/>
            <person name="Schlenke T."/>
            <person name="Schwartz R."/>
            <person name="Segarra C."/>
            <person name="Singh R.S."/>
            <person name="Sirot L."/>
            <person name="Sirota M."/>
            <person name="Sisneros N.B."/>
            <person name="Smith C.D."/>
            <person name="Smith T.F."/>
            <person name="Spieth J."/>
            <person name="Stage D.E."/>
            <person name="Stark A."/>
            <person name="Stephan W."/>
            <person name="Strausberg R.L."/>
            <person name="Strempel S."/>
            <person name="Sturgill D."/>
            <person name="Sutton G."/>
            <person name="Sutton G.G."/>
            <person name="Tao W."/>
            <person name="Teichmann S."/>
            <person name="Tobari Y.N."/>
            <person name="Tomimura Y."/>
            <person name="Tsolas J.M."/>
            <person name="Valente V.L."/>
            <person name="Venter E."/>
            <person name="Venter J.C."/>
            <person name="Vicario S."/>
            <person name="Vieira F.G."/>
            <person name="Vilella A.J."/>
            <person name="Villasante A."/>
            <person name="Walenz B."/>
            <person name="Wang J."/>
            <person name="Wasserman M."/>
            <person name="Watts T."/>
            <person name="Wilson D."/>
            <person name="Wilson R.K."/>
            <person name="Wing R.A."/>
            <person name="Wolfner M.F."/>
            <person name="Wong A."/>
            <person name="Wong G.K."/>
            <person name="Wu C.I."/>
            <person name="Wu G."/>
            <person name="Yamamoto D."/>
            <person name="Yang H.P."/>
            <person name="Yang S.P."/>
            <person name="Yorke J.A."/>
            <person name="Yoshida K."/>
            <person name="Zdobnov E."/>
            <person name="Zhang P."/>
            <person name="Zhang Y."/>
            <person name="Zimin A.V."/>
            <person name="Baldwin J."/>
            <person name="Abdouelleil A."/>
            <person name="Abdulkadir J."/>
            <person name="Abebe A."/>
            <person name="Abera B."/>
            <person name="Abreu J."/>
            <person name="Acer S.C."/>
            <person name="Aftuck L."/>
            <person name="Alexander A."/>
            <person name="An P."/>
            <person name="Anderson E."/>
            <person name="Anderson S."/>
            <person name="Arachi H."/>
            <person name="Azer M."/>
            <person name="Bachantsang P."/>
            <person name="Barry A."/>
            <person name="Bayul T."/>
            <person name="Berlin A."/>
            <person name="Bessette D."/>
            <person name="Bloom T."/>
            <person name="Blye J."/>
            <person name="Boguslavskiy L."/>
            <person name="Bonnet C."/>
            <person name="Boukhgalter B."/>
            <person name="Bourzgui I."/>
            <person name="Brown A."/>
            <person name="Cahill P."/>
            <person name="Channer S."/>
            <person name="Cheshatsang Y."/>
            <person name="Chuda L."/>
            <person name="Citroen M."/>
            <person name="Collymore A."/>
            <person name="Cooke P."/>
            <person name="Costello M."/>
            <person name="D'Aco K."/>
            <person name="Daza R."/>
            <person name="De Haan G."/>
            <person name="DeGray S."/>
            <person name="DeMaso C."/>
            <person name="Dhargay N."/>
            <person name="Dooley K."/>
            <person name="Dooley E."/>
            <person name="Doricent M."/>
            <person name="Dorje P."/>
            <person name="Dorjee K."/>
            <person name="Dupes A."/>
            <person name="Elong R."/>
            <person name="Falk J."/>
            <person name="Farina A."/>
            <person name="Faro S."/>
            <person name="Ferguson D."/>
            <person name="Fisher S."/>
            <person name="Foley C.D."/>
            <person name="Franke A."/>
            <person name="Friedrich D."/>
            <person name="Gadbois L."/>
            <person name="Gearin G."/>
            <person name="Gearin C.R."/>
            <person name="Giannoukos G."/>
            <person name="Goode T."/>
            <person name="Graham J."/>
            <person name="Grandbois E."/>
            <person name="Grewal S."/>
            <person name="Gyaltsen K."/>
            <person name="Hafez N."/>
            <person name="Hagos B."/>
            <person name="Hall J."/>
            <person name="Henson C."/>
            <person name="Hollinger A."/>
            <person name="Honan T."/>
            <person name="Huard M.D."/>
            <person name="Hughes L."/>
            <person name="Hurhula B."/>
            <person name="Husby M.E."/>
            <person name="Kamat A."/>
            <person name="Kanga B."/>
            <person name="Kashin S."/>
            <person name="Khazanovich D."/>
            <person name="Kisner P."/>
            <person name="Lance K."/>
            <person name="Lara M."/>
            <person name="Lee W."/>
            <person name="Lennon N."/>
            <person name="Letendre F."/>
            <person name="LeVine R."/>
            <person name="Lipovsky A."/>
            <person name="Liu X."/>
            <person name="Liu J."/>
            <person name="Liu S."/>
            <person name="Lokyitsang T."/>
            <person name="Lokyitsang Y."/>
            <person name="Lubonja R."/>
            <person name="Lui A."/>
            <person name="MacDonald P."/>
            <person name="Magnisalis V."/>
            <person name="Maru K."/>
            <person name="Matthews C."/>
            <person name="McCusker W."/>
            <person name="McDonough S."/>
            <person name="Mehta T."/>
            <person name="Meldrim J."/>
            <person name="Meneus L."/>
            <person name="Mihai O."/>
            <person name="Mihalev A."/>
            <person name="Mihova T."/>
            <person name="Mittelman R."/>
            <person name="Mlenga V."/>
            <person name="Montmayeur A."/>
            <person name="Mulrain L."/>
            <person name="Navidi A."/>
            <person name="Naylor J."/>
            <person name="Negash T."/>
            <person name="Nguyen T."/>
            <person name="Nguyen N."/>
            <person name="Nicol R."/>
            <person name="Norbu C."/>
            <person name="Norbu N."/>
            <person name="Novod N."/>
            <person name="O'Neill B."/>
            <person name="Osman S."/>
            <person name="Markiewicz E."/>
            <person name="Oyono O.L."/>
            <person name="Patti C."/>
            <person name="Phunkhang P."/>
            <person name="Pierre F."/>
            <person name="Priest M."/>
            <person name="Raghuraman S."/>
            <person name="Rege F."/>
            <person name="Reyes R."/>
            <person name="Rise C."/>
            <person name="Rogov P."/>
            <person name="Ross K."/>
            <person name="Ryan E."/>
            <person name="Settipalli S."/>
            <person name="Shea T."/>
            <person name="Sherpa N."/>
            <person name="Shi L."/>
            <person name="Shih D."/>
            <person name="Sparrow T."/>
            <person name="Spaulding J."/>
            <person name="Stalker J."/>
            <person name="Stange-Thomann N."/>
            <person name="Stavropoulos S."/>
            <person name="Stone C."/>
            <person name="Strader C."/>
            <person name="Tesfaye S."/>
            <person name="Thomson T."/>
            <person name="Thoulutsang Y."/>
            <person name="Thoulutsang D."/>
            <person name="Topham K."/>
            <person name="Topping I."/>
            <person name="Tsamla T."/>
            <person name="Vassiliev H."/>
            <person name="Vo A."/>
            <person name="Wangchuk T."/>
            <person name="Wangdi T."/>
            <person name="Weiand M."/>
            <person name="Wilkinson J."/>
            <person name="Wilson A."/>
            <person name="Yadav S."/>
            <person name="Young G."/>
            <person name="Yu Q."/>
            <person name="Zembek L."/>
            <person name="Zhong D."/>
            <person name="Zimmer A."/>
            <person name="Zwirko Z."/>
            <person name="Jaffe D.B."/>
            <person name="Alvarez P."/>
            <person name="Brockman W."/>
            <person name="Butler J."/>
            <person name="Chin C."/>
            <person name="Gnerre S."/>
            <person name="Grabherr M."/>
            <person name="Kleber M."/>
            <person name="Mauceli E."/>
            <person name="MacCallum I."/>
        </authorList>
    </citation>
    <scope>NUCLEOTIDE SEQUENCE [LARGE SCALE GENOMIC DNA]</scope>
    <source>
        <strain evidence="2">Tucson 15287-2541.00</strain>
    </source>
</reference>
<dbReference type="InParanoid" id="B4JB88"/>